<protein>
    <submittedName>
        <fullName evidence="3">Tetratricopeptide repeat protein 28-like</fullName>
    </submittedName>
</protein>
<accession>A0A6P8J6L5</accession>
<gene>
    <name evidence="3" type="primary">LOC116309023</name>
</gene>
<dbReference type="Proteomes" id="UP000515163">
    <property type="component" value="Unplaced"/>
</dbReference>
<dbReference type="RefSeq" id="XP_031575409.1">
    <property type="nucleotide sequence ID" value="XM_031719549.1"/>
</dbReference>
<dbReference type="InterPro" id="IPR024983">
    <property type="entry name" value="CHAT_dom"/>
</dbReference>
<feature type="domain" description="CHAT" evidence="1">
    <location>
        <begin position="295"/>
        <end position="572"/>
    </location>
</feature>
<dbReference type="Gene3D" id="1.25.40.10">
    <property type="entry name" value="Tetratricopeptide repeat domain"/>
    <property type="match status" value="1"/>
</dbReference>
<organism evidence="2 3">
    <name type="scientific">Actinia tenebrosa</name>
    <name type="common">Australian red waratah sea anemone</name>
    <dbReference type="NCBI Taxonomy" id="6105"/>
    <lineage>
        <taxon>Eukaryota</taxon>
        <taxon>Metazoa</taxon>
        <taxon>Cnidaria</taxon>
        <taxon>Anthozoa</taxon>
        <taxon>Hexacorallia</taxon>
        <taxon>Actiniaria</taxon>
        <taxon>Actiniidae</taxon>
        <taxon>Actinia</taxon>
    </lineage>
</organism>
<dbReference type="InParanoid" id="A0A6P8J6L5"/>
<dbReference type="AlphaFoldDB" id="A0A6P8J6L5"/>
<evidence type="ECO:0000313" key="2">
    <source>
        <dbReference type="Proteomes" id="UP000515163"/>
    </source>
</evidence>
<keyword evidence="2" id="KW-1185">Reference proteome</keyword>
<evidence type="ECO:0000313" key="3">
    <source>
        <dbReference type="RefSeq" id="XP_031575409.1"/>
    </source>
</evidence>
<dbReference type="PANTHER" id="PTHR10098:SF108">
    <property type="entry name" value="TETRATRICOPEPTIDE REPEAT PROTEIN 28"/>
    <property type="match status" value="1"/>
</dbReference>
<dbReference type="OrthoDB" id="5040840at2759"/>
<dbReference type="SUPFAM" id="SSF48452">
    <property type="entry name" value="TPR-like"/>
    <property type="match status" value="1"/>
</dbReference>
<proteinExistence type="predicted"/>
<name>A0A6P8J6L5_ACTTE</name>
<dbReference type="PANTHER" id="PTHR10098">
    <property type="entry name" value="RAPSYN-RELATED"/>
    <property type="match status" value="1"/>
</dbReference>
<dbReference type="GeneID" id="116309023"/>
<dbReference type="Pfam" id="PF12770">
    <property type="entry name" value="CHAT"/>
    <property type="match status" value="1"/>
</dbReference>
<dbReference type="InterPro" id="IPR011990">
    <property type="entry name" value="TPR-like_helical_dom_sf"/>
</dbReference>
<dbReference type="KEGG" id="aten:116309023"/>
<dbReference type="Pfam" id="PF13424">
    <property type="entry name" value="TPR_12"/>
    <property type="match status" value="1"/>
</dbReference>
<evidence type="ECO:0000259" key="1">
    <source>
        <dbReference type="Pfam" id="PF12770"/>
    </source>
</evidence>
<reference evidence="3" key="1">
    <citation type="submission" date="2025-08" db="UniProtKB">
        <authorList>
            <consortium name="RefSeq"/>
        </authorList>
    </citation>
    <scope>IDENTIFICATION</scope>
    <source>
        <tissue evidence="3">Tentacle</tissue>
    </source>
</reference>
<sequence length="580" mass="65632">MALGENSTNKDDYLELLWNCKHDISELHVLLGDYDKGIQYQQEALDDARKEGSNSKQAKSHLSLGEVYYNLKQFGNAEKSLKDSLRCYELIFVGLKQNDRFKIAFVDKYKETFKLLLKVLIETNKKEEALLLSDHYRAKALKDLLVSSYGMKKEQTADEGLQYVDVQSLVSSSNYTLLFYSTCFEDLYTFVVEAGKELGFSVQHIAYCDSCLDKLVDKTFDDMKVRQVIHCEDRSLDNMHYSEENKNPKDDELTQVLIQQREKRLSEQCRSICECRGNPSENCDKSSLTNGLEILYNKLINNIKCLIKQDEMVIIPEGPLCRLPFAALRDPDTGQYLSERMRIRMAPSMASLKFLQEYPVEHHSRKEALIIGAAVLGPVMLDGVETKIPFLDGIIEEADEIATMLGVRPLLSALATKPVVIKRLREGASVVHIAAHGSLEKATIVLAPSPEIRTTRIPDEEDYMLTMADVQQTQVRAQLVVLSCCHSGRGKIKAEGVVGMCRAFLASGARAVVGSLWAIDDDATLMFMKTFYKYLKDGKSASTSLHLTMNDMRKTPQYSEPKYWAPFFLMGDDVTIQFKD</sequence>